<name>A0ABU8HEA7_9BACI</name>
<organism evidence="4 5">
    <name type="scientific">Bacillus spongiae</name>
    <dbReference type="NCBI Taxonomy" id="2683610"/>
    <lineage>
        <taxon>Bacteria</taxon>
        <taxon>Bacillati</taxon>
        <taxon>Bacillota</taxon>
        <taxon>Bacilli</taxon>
        <taxon>Bacillales</taxon>
        <taxon>Bacillaceae</taxon>
        <taxon>Bacillus</taxon>
    </lineage>
</organism>
<dbReference type="PANTHER" id="PTHR30290">
    <property type="entry name" value="PERIPLASMIC BINDING COMPONENT OF ABC TRANSPORTER"/>
    <property type="match status" value="1"/>
</dbReference>
<dbReference type="Gene3D" id="3.10.105.10">
    <property type="entry name" value="Dipeptide-binding Protein, Domain 3"/>
    <property type="match status" value="1"/>
</dbReference>
<proteinExistence type="predicted"/>
<evidence type="ECO:0000313" key="5">
    <source>
        <dbReference type="Proteomes" id="UP001312865"/>
    </source>
</evidence>
<dbReference type="PANTHER" id="PTHR30290:SF72">
    <property type="entry name" value="HTH-TYPE TRANSCRIPTIONAL REGULATOR SGRR"/>
    <property type="match status" value="1"/>
</dbReference>
<dbReference type="EMBL" id="JBBAXC010000008">
    <property type="protein sequence ID" value="MEI5907701.1"/>
    <property type="molecule type" value="Genomic_DNA"/>
</dbReference>
<dbReference type="Pfam" id="PF00496">
    <property type="entry name" value="SBP_bac_5"/>
    <property type="match status" value="1"/>
</dbReference>
<dbReference type="CDD" id="cd08507">
    <property type="entry name" value="PBP2_SgrR_like"/>
    <property type="match status" value="1"/>
</dbReference>
<evidence type="ECO:0000259" key="3">
    <source>
        <dbReference type="Pfam" id="PF12793"/>
    </source>
</evidence>
<gene>
    <name evidence="4" type="ORF">WAK64_11615</name>
</gene>
<reference evidence="4 5" key="1">
    <citation type="journal article" date="2018" name="J. Microbiol.">
        <title>Bacillus spongiae sp. nov., isolated from sponge of Jeju Island.</title>
        <authorList>
            <person name="Lee G.E."/>
            <person name="Im W.T."/>
            <person name="Park J.S."/>
        </authorList>
    </citation>
    <scope>NUCLEOTIDE SEQUENCE [LARGE SCALE GENOMIC DNA]</scope>
    <source>
        <strain evidence="4 5">135PIL107-10</strain>
    </source>
</reference>
<dbReference type="SUPFAM" id="SSF53850">
    <property type="entry name" value="Periplasmic binding protein-like II"/>
    <property type="match status" value="1"/>
</dbReference>
<dbReference type="Gene3D" id="3.40.190.10">
    <property type="entry name" value="Periplasmic binding protein-like II"/>
    <property type="match status" value="1"/>
</dbReference>
<feature type="domain" description="Transcriptional regulator SgrR N-terminal HTH" evidence="3">
    <location>
        <begin position="32"/>
        <end position="120"/>
    </location>
</feature>
<feature type="domain" description="Solute-binding protein family 5" evidence="2">
    <location>
        <begin position="198"/>
        <end position="511"/>
    </location>
</feature>
<dbReference type="InterPro" id="IPR039424">
    <property type="entry name" value="SBP_5"/>
</dbReference>
<accession>A0ABU8HEA7</accession>
<protein>
    <submittedName>
        <fullName evidence="4">ABC transporter substrate-binding protein</fullName>
    </submittedName>
</protein>
<keyword evidence="5" id="KW-1185">Reference proteome</keyword>
<keyword evidence="1" id="KW-0238">DNA-binding</keyword>
<evidence type="ECO:0000259" key="2">
    <source>
        <dbReference type="Pfam" id="PF00496"/>
    </source>
</evidence>
<comment type="caution">
    <text evidence="4">The sequence shown here is derived from an EMBL/GenBank/DDBJ whole genome shotgun (WGS) entry which is preliminary data.</text>
</comment>
<dbReference type="Pfam" id="PF12793">
    <property type="entry name" value="SgrR_N"/>
    <property type="match status" value="1"/>
</dbReference>
<dbReference type="InterPro" id="IPR000914">
    <property type="entry name" value="SBP_5_dom"/>
</dbReference>
<evidence type="ECO:0000256" key="1">
    <source>
        <dbReference type="ARBA" id="ARBA00023125"/>
    </source>
</evidence>
<evidence type="ECO:0000313" key="4">
    <source>
        <dbReference type="EMBL" id="MEI5907701.1"/>
    </source>
</evidence>
<dbReference type="InterPro" id="IPR025370">
    <property type="entry name" value="SgrR_HTH_N"/>
</dbReference>
<dbReference type="RefSeq" id="WP_336587140.1">
    <property type="nucleotide sequence ID" value="NZ_JBBAXC010000008.1"/>
</dbReference>
<sequence length="620" mass="72830">MKKRRNRGIITSSFKERNVLMIILEHYLRLHIALAKEKKEKVYEVSLSEISKVLYCTARNSKMTINKWEKEGWVEWLPGRGRGNKSRLIFLREPIELIFEESKKHVINGKLETAQQLVDKFNVHYPSLSSIFMRWIDTMFGYKIENREQKQRDVLRMKYDKQPFSPLDPTLATLRSECHILKHVCDTLVDFNEETLVFEPRLAFHWEVNEAGDQWTFYIRKGVKFHNGSSLTAYDIQHSILRFQEIEDSPFQWMLVGLKEAKVIDPHCITLILDKPNFLLLDILSDEHLSIVSRSSAINSYAEQLIGTGPFKLKKNDGSMLVLEANENYFRERPFLDSVEIWNVPEENGDRTPVKNEIKFGYSRYSTDNQVGRSRPQTLIRLEKNVQFLSLNRKKNGPMRDPFLQQAIRMIANSSLLVEELGEFRQENATSFLQPKLCFVREDPKVLLEQSVYNGEELHLYSFQDRDHVEDAHWLKDKFENYGINVTNHFVPAEILLKRETMEKADIVHDSATLTEQEEVSFLQFLLTENSPVYHHLNQKLKRMVFQKVSELKGKTDRKERMGMLQSIEKMLLDACQVVPLYKNLSELHSDEKIQHALINSQGWVDFYRIWFKETTTSVS</sequence>
<dbReference type="Proteomes" id="UP001312865">
    <property type="component" value="Unassembled WGS sequence"/>
</dbReference>